<gene>
    <name evidence="2" type="ORF">CCHR01_09241</name>
</gene>
<feature type="signal peptide" evidence="1">
    <location>
        <begin position="1"/>
        <end position="28"/>
    </location>
</feature>
<keyword evidence="3" id="KW-1185">Reference proteome</keyword>
<sequence>MHGYTSDAGLTLHLWSCLLTVSNLYCWAQRSSCKNDTIGVSTGVLLRFVNTFSEDIRGSLGRILAYSNSVASSPAREKTGLNDAL</sequence>
<evidence type="ECO:0008006" key="4">
    <source>
        <dbReference type="Google" id="ProtNLM"/>
    </source>
</evidence>
<dbReference type="AlphaFoldDB" id="A0AAD9AJK9"/>
<dbReference type="EMBL" id="JAQOWY010000180">
    <property type="protein sequence ID" value="KAK1848125.1"/>
    <property type="molecule type" value="Genomic_DNA"/>
</dbReference>
<reference evidence="2" key="1">
    <citation type="submission" date="2023-01" db="EMBL/GenBank/DDBJ databases">
        <title>Colletotrichum chrysophilum M932 genome sequence.</title>
        <authorList>
            <person name="Baroncelli R."/>
        </authorList>
    </citation>
    <scope>NUCLEOTIDE SEQUENCE</scope>
    <source>
        <strain evidence="2">M932</strain>
    </source>
</reference>
<protein>
    <recommendedName>
        <fullName evidence="4">Secreted protein</fullName>
    </recommendedName>
</protein>
<dbReference type="Proteomes" id="UP001243330">
    <property type="component" value="Unassembled WGS sequence"/>
</dbReference>
<keyword evidence="1" id="KW-0732">Signal</keyword>
<evidence type="ECO:0000313" key="2">
    <source>
        <dbReference type="EMBL" id="KAK1848125.1"/>
    </source>
</evidence>
<accession>A0AAD9AJK9</accession>
<proteinExistence type="predicted"/>
<evidence type="ECO:0000256" key="1">
    <source>
        <dbReference type="SAM" id="SignalP"/>
    </source>
</evidence>
<evidence type="ECO:0000313" key="3">
    <source>
        <dbReference type="Proteomes" id="UP001243330"/>
    </source>
</evidence>
<comment type="caution">
    <text evidence="2">The sequence shown here is derived from an EMBL/GenBank/DDBJ whole genome shotgun (WGS) entry which is preliminary data.</text>
</comment>
<name>A0AAD9AJK9_9PEZI</name>
<organism evidence="2 3">
    <name type="scientific">Colletotrichum chrysophilum</name>
    <dbReference type="NCBI Taxonomy" id="1836956"/>
    <lineage>
        <taxon>Eukaryota</taxon>
        <taxon>Fungi</taxon>
        <taxon>Dikarya</taxon>
        <taxon>Ascomycota</taxon>
        <taxon>Pezizomycotina</taxon>
        <taxon>Sordariomycetes</taxon>
        <taxon>Hypocreomycetidae</taxon>
        <taxon>Glomerellales</taxon>
        <taxon>Glomerellaceae</taxon>
        <taxon>Colletotrichum</taxon>
        <taxon>Colletotrichum gloeosporioides species complex</taxon>
    </lineage>
</organism>
<feature type="chain" id="PRO_5042246960" description="Secreted protein" evidence="1">
    <location>
        <begin position="29"/>
        <end position="85"/>
    </location>
</feature>